<name>A0ABV4B4X1_9BURK</name>
<protein>
    <submittedName>
        <fullName evidence="1">Uncharacterized protein</fullName>
    </submittedName>
</protein>
<comment type="caution">
    <text evidence="1">The sequence shown here is derived from an EMBL/GenBank/DDBJ whole genome shotgun (WGS) entry which is preliminary data.</text>
</comment>
<sequence length="151" mass="17124">MGVRELKAVSLLELIIFIGNLFCSKLIQESMRLNINLPDNFFAKKTAGLTDVPCVCKVMINGDFYLTFSEPIFEASGFINEFDNRDINARFPVFGGGSVAQHCNAMIQLQDRGKDQYDVLSLKFFDNSEGWVVLIERGMFVPIDENKYEGY</sequence>
<dbReference type="RefSeq" id="WP_369460589.1">
    <property type="nucleotide sequence ID" value="NZ_JBGBDC010000007.1"/>
</dbReference>
<dbReference type="Proteomes" id="UP001562178">
    <property type="component" value="Unassembled WGS sequence"/>
</dbReference>
<keyword evidence="2" id="KW-1185">Reference proteome</keyword>
<gene>
    <name evidence="1" type="ORF">AB7A72_16330</name>
</gene>
<organism evidence="1 2">
    <name type="scientific">Comamonas sediminis</name>
    <dbReference type="NCBI Taxonomy" id="1783360"/>
    <lineage>
        <taxon>Bacteria</taxon>
        <taxon>Pseudomonadati</taxon>
        <taxon>Pseudomonadota</taxon>
        <taxon>Betaproteobacteria</taxon>
        <taxon>Burkholderiales</taxon>
        <taxon>Comamonadaceae</taxon>
        <taxon>Comamonas</taxon>
    </lineage>
</organism>
<evidence type="ECO:0000313" key="2">
    <source>
        <dbReference type="Proteomes" id="UP001562178"/>
    </source>
</evidence>
<evidence type="ECO:0000313" key="1">
    <source>
        <dbReference type="EMBL" id="MEY2252587.1"/>
    </source>
</evidence>
<reference evidence="1 2" key="1">
    <citation type="journal article" date="2016" name="Int. J. Syst. Evol. Microbiol.">
        <title>Description of Comamonas sediminis sp. nov., isolated from lagoon sediments.</title>
        <authorList>
            <person name="Subhash Y."/>
            <person name="Bang J.J."/>
            <person name="You T.H."/>
            <person name="Lee S.S."/>
        </authorList>
    </citation>
    <scope>NUCLEOTIDE SEQUENCE [LARGE SCALE GENOMIC DNA]</scope>
    <source>
        <strain evidence="1 2">JCM 31169</strain>
    </source>
</reference>
<accession>A0ABV4B4X1</accession>
<dbReference type="EMBL" id="JBGBDC010000007">
    <property type="protein sequence ID" value="MEY2252587.1"/>
    <property type="molecule type" value="Genomic_DNA"/>
</dbReference>
<proteinExistence type="predicted"/>